<sequence>EHLGPRDDVGFFIQSNIKSNGTLQQLTVRQSFNQCKRNPSMSILESVTSMIDDIYDKHALSPRWASCRDVMRNRVPYRSVLEHAFSGGNEGMLVSIRRRLDELGHTDVVKRVYDQLSDECKKNEHLNATSLVTRFVNAEGRRIKAQQAQEHIKQN</sequence>
<protein>
    <submittedName>
        <fullName evidence="1">Uncharacterized protein</fullName>
    </submittedName>
</protein>
<keyword evidence="2" id="KW-1185">Reference proteome</keyword>
<feature type="non-terminal residue" evidence="1">
    <location>
        <position position="1"/>
    </location>
</feature>
<proteinExistence type="predicted"/>
<reference evidence="1 2" key="1">
    <citation type="submission" date="2023-08" db="EMBL/GenBank/DDBJ databases">
        <authorList>
            <person name="Joshi A."/>
            <person name="Thite S."/>
        </authorList>
    </citation>
    <scope>NUCLEOTIDE SEQUENCE [LARGE SCALE GENOMIC DNA]</scope>
    <source>
        <strain evidence="1 2">AC40</strain>
    </source>
</reference>
<name>A0ABT9H4K5_9GAMM</name>
<evidence type="ECO:0000313" key="2">
    <source>
        <dbReference type="Proteomes" id="UP001231616"/>
    </source>
</evidence>
<dbReference type="EMBL" id="JAUZVZ010000068">
    <property type="protein sequence ID" value="MDP4537999.1"/>
    <property type="molecule type" value="Genomic_DNA"/>
</dbReference>
<gene>
    <name evidence="1" type="ORF">Q3O60_17625</name>
</gene>
<comment type="caution">
    <text evidence="1">The sequence shown here is derived from an EMBL/GenBank/DDBJ whole genome shotgun (WGS) entry which is preliminary data.</text>
</comment>
<organism evidence="1 2">
    <name type="scientific">Alkalimonas collagenimarina</name>
    <dbReference type="NCBI Taxonomy" id="400390"/>
    <lineage>
        <taxon>Bacteria</taxon>
        <taxon>Pseudomonadati</taxon>
        <taxon>Pseudomonadota</taxon>
        <taxon>Gammaproteobacteria</taxon>
        <taxon>Alkalimonas</taxon>
    </lineage>
</organism>
<dbReference type="RefSeq" id="WP_305895233.1">
    <property type="nucleotide sequence ID" value="NZ_JAUZVZ010000068.1"/>
</dbReference>
<evidence type="ECO:0000313" key="1">
    <source>
        <dbReference type="EMBL" id="MDP4537999.1"/>
    </source>
</evidence>
<dbReference type="Proteomes" id="UP001231616">
    <property type="component" value="Unassembled WGS sequence"/>
</dbReference>
<accession>A0ABT9H4K5</accession>